<evidence type="ECO:0000313" key="10">
    <source>
        <dbReference type="EMBL" id="CBH09305.1"/>
    </source>
</evidence>
<dbReference type="AlphaFoldDB" id="D0ABB0"/>
<dbReference type="SMART" id="SM00355">
    <property type="entry name" value="ZnF_C2H2"/>
    <property type="match status" value="5"/>
</dbReference>
<dbReference type="EMBL" id="FP102341">
    <property type="protein sequence ID" value="CBH09305.1"/>
    <property type="molecule type" value="Genomic_DNA"/>
</dbReference>
<evidence type="ECO:0000259" key="9">
    <source>
        <dbReference type="PROSITE" id="PS50157"/>
    </source>
</evidence>
<evidence type="ECO:0000256" key="3">
    <source>
        <dbReference type="ARBA" id="ARBA00022737"/>
    </source>
</evidence>
<dbReference type="Gene3D" id="3.30.160.60">
    <property type="entry name" value="Classic Zinc Finger"/>
    <property type="match status" value="4"/>
</dbReference>
<protein>
    <submittedName>
        <fullName evidence="10">HM00061 protein</fullName>
    </submittedName>
</protein>
<dbReference type="InterPro" id="IPR036236">
    <property type="entry name" value="Znf_C2H2_sf"/>
</dbReference>
<comment type="subcellular location">
    <subcellularLocation>
        <location evidence="1">Nucleus</location>
    </subcellularLocation>
</comment>
<evidence type="ECO:0000256" key="1">
    <source>
        <dbReference type="ARBA" id="ARBA00004123"/>
    </source>
</evidence>
<dbReference type="PANTHER" id="PTHR16515">
    <property type="entry name" value="PR DOMAIN ZINC FINGER PROTEIN"/>
    <property type="match status" value="1"/>
</dbReference>
<dbReference type="PROSITE" id="PS50157">
    <property type="entry name" value="ZINC_FINGER_C2H2_2"/>
    <property type="match status" value="4"/>
</dbReference>
<gene>
    <name evidence="10" type="primary">HM00061</name>
</gene>
<dbReference type="SUPFAM" id="SSF57667">
    <property type="entry name" value="beta-beta-alpha zinc fingers"/>
    <property type="match status" value="3"/>
</dbReference>
<keyword evidence="2" id="KW-0479">Metal-binding</keyword>
<keyword evidence="6" id="KW-0238">DNA-binding</keyword>
<feature type="domain" description="C2H2-type" evidence="9">
    <location>
        <begin position="223"/>
        <end position="250"/>
    </location>
</feature>
<sequence>MENLVEDPNSPDLLLMYKKSLLSKSKLATISRSAEGTKYTCVECSAQYDDKEKLEFHLFSHYHAYRFLCGVCGTGLKRKEHLDRHMQEHTEYRPHICPECGKGFKRKEHLNIHSSIHKGNKNLACSLCNKTFYRKDHLQKHLQTHNKHFMEVNINPVSDQELDIKQEMEECEELNPIITSVTGNADLDSSTEMEEHIDYSELRTENPIVHDISGTVFDSSRPFMCSECGKSYKRKDHLKIHSWTHKKKEVLCGQCGKDALRVAVAELDAAICLFTRAKK</sequence>
<evidence type="ECO:0000256" key="7">
    <source>
        <dbReference type="ARBA" id="ARBA00023242"/>
    </source>
</evidence>
<reference evidence="10" key="1">
    <citation type="submission" date="2009-01" db="EMBL/GenBank/DDBJ databases">
        <authorList>
            <person name="Glithero R."/>
        </authorList>
    </citation>
    <scope>NUCLEOTIDE SEQUENCE</scope>
</reference>
<name>D0ABB0_HELME</name>
<keyword evidence="3" id="KW-0677">Repeat</keyword>
<dbReference type="FunFam" id="3.30.160.60:FF:000624">
    <property type="entry name" value="zinc finger protein 697"/>
    <property type="match status" value="1"/>
</dbReference>
<dbReference type="InterPro" id="IPR050331">
    <property type="entry name" value="Zinc_finger"/>
</dbReference>
<reference evidence="10" key="2">
    <citation type="journal article" name="Mol. Ecol.">
        <title>Characterization of a hotspot for mimicry: Assembly of a butterfly wing transcriptome to genomic sequence at the HmYb/Sb locus.</title>
        <authorList>
            <person name="Ferguson L."/>
            <person name="Fai Lee S."/>
            <person name="Chamberlain N."/>
            <person name="Nadeau N."/>
            <person name="Joron M."/>
            <person name="Baxter S."/>
            <person name="Wilkinson P."/>
            <person name="Papanicolaou A."/>
            <person name="Kumar S."/>
            <person name="Thuan-Jin Clark R."/>
            <person name="Davidson C."/>
            <person name="Glithero R."/>
            <person name="Beasley H."/>
            <person name="Vogel H."/>
            <person name="Ffrench-Constant R."/>
            <person name="Jiggins C."/>
        </authorList>
    </citation>
    <scope>NUCLEOTIDE SEQUENCE</scope>
</reference>
<keyword evidence="7" id="KW-0539">Nucleus</keyword>
<feature type="domain" description="C2H2-type" evidence="9">
    <location>
        <begin position="67"/>
        <end position="94"/>
    </location>
</feature>
<dbReference type="GO" id="GO:0005634">
    <property type="term" value="C:nucleus"/>
    <property type="evidence" value="ECO:0007669"/>
    <property type="project" value="UniProtKB-SubCell"/>
</dbReference>
<evidence type="ECO:0000256" key="2">
    <source>
        <dbReference type="ARBA" id="ARBA00022723"/>
    </source>
</evidence>
<dbReference type="Pfam" id="PF00096">
    <property type="entry name" value="zf-C2H2"/>
    <property type="match status" value="4"/>
</dbReference>
<dbReference type="GO" id="GO:0010468">
    <property type="term" value="P:regulation of gene expression"/>
    <property type="evidence" value="ECO:0007669"/>
    <property type="project" value="TreeGrafter"/>
</dbReference>
<feature type="domain" description="C2H2-type" evidence="9">
    <location>
        <begin position="95"/>
        <end position="122"/>
    </location>
</feature>
<evidence type="ECO:0000256" key="5">
    <source>
        <dbReference type="ARBA" id="ARBA00022833"/>
    </source>
</evidence>
<evidence type="ECO:0000256" key="4">
    <source>
        <dbReference type="ARBA" id="ARBA00022771"/>
    </source>
</evidence>
<evidence type="ECO:0000256" key="6">
    <source>
        <dbReference type="ARBA" id="ARBA00023125"/>
    </source>
</evidence>
<dbReference type="PANTHER" id="PTHR16515:SF49">
    <property type="entry name" value="GASTRULA ZINC FINGER PROTEIN XLCGF49.1-LIKE-RELATED"/>
    <property type="match status" value="1"/>
</dbReference>
<organism evidence="10">
    <name type="scientific">Heliconius melpomene</name>
    <name type="common">Postman butterfly</name>
    <dbReference type="NCBI Taxonomy" id="34740"/>
    <lineage>
        <taxon>Eukaryota</taxon>
        <taxon>Metazoa</taxon>
        <taxon>Ecdysozoa</taxon>
        <taxon>Arthropoda</taxon>
        <taxon>Hexapoda</taxon>
        <taxon>Insecta</taxon>
        <taxon>Pterygota</taxon>
        <taxon>Neoptera</taxon>
        <taxon>Endopterygota</taxon>
        <taxon>Lepidoptera</taxon>
        <taxon>Glossata</taxon>
        <taxon>Ditrysia</taxon>
        <taxon>Papilionoidea</taxon>
        <taxon>Nymphalidae</taxon>
        <taxon>Heliconiinae</taxon>
        <taxon>Heliconiini</taxon>
        <taxon>Heliconius</taxon>
    </lineage>
</organism>
<feature type="domain" description="C2H2-type" evidence="9">
    <location>
        <begin position="123"/>
        <end position="145"/>
    </location>
</feature>
<keyword evidence="5" id="KW-0862">Zinc</keyword>
<proteinExistence type="predicted"/>
<dbReference type="GO" id="GO:0008270">
    <property type="term" value="F:zinc ion binding"/>
    <property type="evidence" value="ECO:0007669"/>
    <property type="project" value="UniProtKB-KW"/>
</dbReference>
<dbReference type="FunFam" id="3.30.160.60:FF:000939">
    <property type="entry name" value="zinc finger protein 8 isoform X1"/>
    <property type="match status" value="1"/>
</dbReference>
<dbReference type="GO" id="GO:0003677">
    <property type="term" value="F:DNA binding"/>
    <property type="evidence" value="ECO:0007669"/>
    <property type="project" value="UniProtKB-KW"/>
</dbReference>
<keyword evidence="4 8" id="KW-0863">Zinc-finger</keyword>
<evidence type="ECO:0000256" key="8">
    <source>
        <dbReference type="PROSITE-ProRule" id="PRU00042"/>
    </source>
</evidence>
<accession>D0ABB0</accession>
<dbReference type="PROSITE" id="PS00028">
    <property type="entry name" value="ZINC_FINGER_C2H2_1"/>
    <property type="match status" value="4"/>
</dbReference>
<dbReference type="InterPro" id="IPR013087">
    <property type="entry name" value="Znf_C2H2_type"/>
</dbReference>